<feature type="compositionally biased region" description="Basic and acidic residues" evidence="1">
    <location>
        <begin position="239"/>
        <end position="251"/>
    </location>
</feature>
<comment type="caution">
    <text evidence="2">The sequence shown here is derived from an EMBL/GenBank/DDBJ whole genome shotgun (WGS) entry which is preliminary data.</text>
</comment>
<feature type="compositionally biased region" description="Basic residues" evidence="1">
    <location>
        <begin position="258"/>
        <end position="270"/>
    </location>
</feature>
<dbReference type="AlphaFoldDB" id="A0AAD2CNZ6"/>
<accession>A0AAD2CNZ6</accession>
<evidence type="ECO:0000313" key="2">
    <source>
        <dbReference type="EMBL" id="CAJ1941405.1"/>
    </source>
</evidence>
<proteinExistence type="predicted"/>
<organism evidence="2 3">
    <name type="scientific">Cylindrotheca closterium</name>
    <dbReference type="NCBI Taxonomy" id="2856"/>
    <lineage>
        <taxon>Eukaryota</taxon>
        <taxon>Sar</taxon>
        <taxon>Stramenopiles</taxon>
        <taxon>Ochrophyta</taxon>
        <taxon>Bacillariophyta</taxon>
        <taxon>Bacillariophyceae</taxon>
        <taxon>Bacillariophycidae</taxon>
        <taxon>Bacillariales</taxon>
        <taxon>Bacillariaceae</taxon>
        <taxon>Cylindrotheca</taxon>
    </lineage>
</organism>
<dbReference type="EMBL" id="CAKOGP040001002">
    <property type="protein sequence ID" value="CAJ1941405.1"/>
    <property type="molecule type" value="Genomic_DNA"/>
</dbReference>
<evidence type="ECO:0000256" key="1">
    <source>
        <dbReference type="SAM" id="MobiDB-lite"/>
    </source>
</evidence>
<dbReference type="Proteomes" id="UP001295423">
    <property type="component" value="Unassembled WGS sequence"/>
</dbReference>
<name>A0AAD2CNZ6_9STRA</name>
<evidence type="ECO:0000313" key="3">
    <source>
        <dbReference type="Proteomes" id="UP001295423"/>
    </source>
</evidence>
<gene>
    <name evidence="2" type="ORF">CYCCA115_LOCUS7505</name>
</gene>
<keyword evidence="3" id="KW-1185">Reference proteome</keyword>
<reference evidence="2" key="1">
    <citation type="submission" date="2023-08" db="EMBL/GenBank/DDBJ databases">
        <authorList>
            <person name="Audoor S."/>
            <person name="Bilcke G."/>
        </authorList>
    </citation>
    <scope>NUCLEOTIDE SEQUENCE</scope>
</reference>
<feature type="region of interest" description="Disordered" evidence="1">
    <location>
        <begin position="235"/>
        <end position="273"/>
    </location>
</feature>
<protein>
    <submittedName>
        <fullName evidence="2">Uncharacterized protein</fullName>
    </submittedName>
</protein>
<sequence>MSFQNPAALIADKLQLDQPIPPNLLQETQSALRLLKLKHPNGSFGKQDNDLKRACALLEYVVRERGGIKIPMKQLATAACMRERDFTKFHQTIGNFRRLGRASQAAKGRENNRSFTEASTIPFLTIKLGSYVRDPNGVAQRAAKLFQTVTKHAQELPATERGHQLRDIYDHRKAYEASCFFIAAASDVTVKTNSAGDGDDDDIKRLQIQHVIDASTDFTSSVFNSVLRHVQSTCQATESRQDSSSGKEKWTRVASKLKGPRKTQMGRKRGPIAPQTARLSSELLKSNGLLSNKLALNATTDLLQQANRQLEESMEVARFEESGSKLQQRRFDNWKRSTITNAIDLVRQTSPFQEEDISPTKRSDFMGGAVADILRNYSV</sequence>